<dbReference type="Pfam" id="PF00158">
    <property type="entry name" value="Sigma54_activat"/>
    <property type="match status" value="1"/>
</dbReference>
<dbReference type="InterPro" id="IPR058031">
    <property type="entry name" value="AAA_lid_NorR"/>
</dbReference>
<feature type="domain" description="PAS" evidence="4">
    <location>
        <begin position="211"/>
        <end position="258"/>
    </location>
</feature>
<dbReference type="InterPro" id="IPR035965">
    <property type="entry name" value="PAS-like_dom_sf"/>
</dbReference>
<evidence type="ECO:0000259" key="3">
    <source>
        <dbReference type="PROSITE" id="PS50045"/>
    </source>
</evidence>
<dbReference type="InterPro" id="IPR002078">
    <property type="entry name" value="Sigma_54_int"/>
</dbReference>
<protein>
    <submittedName>
        <fullName evidence="5">Uncharacterized protein</fullName>
    </submittedName>
</protein>
<gene>
    <name evidence="5" type="ORF">AM506_02785</name>
</gene>
<keyword evidence="1" id="KW-0547">Nucleotide-binding</keyword>
<dbReference type="GO" id="GO:0005524">
    <property type="term" value="F:ATP binding"/>
    <property type="evidence" value="ECO:0007669"/>
    <property type="project" value="UniProtKB-KW"/>
</dbReference>
<dbReference type="Gene3D" id="1.10.8.60">
    <property type="match status" value="1"/>
</dbReference>
<accession>A0A0P6WLC8</accession>
<dbReference type="RefSeq" id="WP_060670556.1">
    <property type="nucleotide sequence ID" value="NZ_LIXZ01000001.1"/>
</dbReference>
<evidence type="ECO:0000313" key="5">
    <source>
        <dbReference type="EMBL" id="KPL61568.1"/>
    </source>
</evidence>
<dbReference type="GO" id="GO:0006355">
    <property type="term" value="P:regulation of DNA-templated transcription"/>
    <property type="evidence" value="ECO:0007669"/>
    <property type="project" value="InterPro"/>
</dbReference>
<dbReference type="PROSITE" id="PS00676">
    <property type="entry name" value="SIGMA54_INTERACT_2"/>
    <property type="match status" value="1"/>
</dbReference>
<dbReference type="PATRIC" id="fig|218284.4.peg.589"/>
<dbReference type="EMBL" id="LIXZ01000001">
    <property type="protein sequence ID" value="KPL61568.1"/>
    <property type="molecule type" value="Genomic_DNA"/>
</dbReference>
<dbReference type="PANTHER" id="PTHR32071">
    <property type="entry name" value="TRANSCRIPTIONAL REGULATORY PROTEIN"/>
    <property type="match status" value="1"/>
</dbReference>
<dbReference type="SUPFAM" id="SSF52540">
    <property type="entry name" value="P-loop containing nucleoside triphosphate hydrolases"/>
    <property type="match status" value="1"/>
</dbReference>
<dbReference type="FunFam" id="3.40.50.300:FF:000006">
    <property type="entry name" value="DNA-binding transcriptional regulator NtrC"/>
    <property type="match status" value="1"/>
</dbReference>
<dbReference type="OrthoDB" id="9803970at2"/>
<dbReference type="InterPro" id="IPR000014">
    <property type="entry name" value="PAS"/>
</dbReference>
<dbReference type="PROSITE" id="PS50112">
    <property type="entry name" value="PAS"/>
    <property type="match status" value="1"/>
</dbReference>
<dbReference type="PROSITE" id="PS00675">
    <property type="entry name" value="SIGMA54_INTERACT_1"/>
    <property type="match status" value="1"/>
</dbReference>
<dbReference type="InterPro" id="IPR027417">
    <property type="entry name" value="P-loop_NTPase"/>
</dbReference>
<dbReference type="SUPFAM" id="SSF55785">
    <property type="entry name" value="PYP-like sensor domain (PAS domain)"/>
    <property type="match status" value="1"/>
</dbReference>
<dbReference type="AlphaFoldDB" id="A0A0P6WLC8"/>
<dbReference type="Pfam" id="PF25601">
    <property type="entry name" value="AAA_lid_14"/>
    <property type="match status" value="1"/>
</dbReference>
<dbReference type="CDD" id="cd00009">
    <property type="entry name" value="AAA"/>
    <property type="match status" value="1"/>
</dbReference>
<dbReference type="eggNOG" id="COG3829">
    <property type="taxonomic scope" value="Bacteria"/>
</dbReference>
<dbReference type="SMART" id="SM00382">
    <property type="entry name" value="AAA"/>
    <property type="match status" value="1"/>
</dbReference>
<dbReference type="PROSITE" id="PS50045">
    <property type="entry name" value="SIGMA54_INTERACT_4"/>
    <property type="match status" value="1"/>
</dbReference>
<dbReference type="Gene3D" id="3.40.50.300">
    <property type="entry name" value="P-loop containing nucleotide triphosphate hydrolases"/>
    <property type="match status" value="1"/>
</dbReference>
<dbReference type="InterPro" id="IPR025943">
    <property type="entry name" value="Sigma_54_int_dom_ATP-bd_2"/>
</dbReference>
<proteinExistence type="predicted"/>
<evidence type="ECO:0000313" key="6">
    <source>
        <dbReference type="Proteomes" id="UP000050398"/>
    </source>
</evidence>
<dbReference type="InterPro" id="IPR003593">
    <property type="entry name" value="AAA+_ATPase"/>
</dbReference>
<comment type="caution">
    <text evidence="5">The sequence shown here is derived from an EMBL/GenBank/DDBJ whole genome shotgun (WGS) entry which is preliminary data.</text>
</comment>
<evidence type="ECO:0000256" key="2">
    <source>
        <dbReference type="ARBA" id="ARBA00022840"/>
    </source>
</evidence>
<reference evidence="5 6" key="1">
    <citation type="submission" date="2015-08" db="EMBL/GenBank/DDBJ databases">
        <title>Draft Genome Sequence of Bacillus vietnamensis UCD-SED5.</title>
        <authorList>
            <person name="Lee R.D."/>
            <person name="Jospin G."/>
            <person name="Lang J.M."/>
            <person name="Coil D.A."/>
            <person name="Eisen J.A."/>
        </authorList>
    </citation>
    <scope>NUCLEOTIDE SEQUENCE [LARGE SCALE GENOMIC DNA]</scope>
    <source>
        <strain evidence="5 6">UCD-SED5</strain>
    </source>
</reference>
<dbReference type="Gene3D" id="3.30.450.20">
    <property type="entry name" value="PAS domain"/>
    <property type="match status" value="1"/>
</dbReference>
<dbReference type="PANTHER" id="PTHR32071:SF57">
    <property type="entry name" value="C4-DICARBOXYLATE TRANSPORT TRANSCRIPTIONAL REGULATORY PROTEIN DCTD"/>
    <property type="match status" value="1"/>
</dbReference>
<evidence type="ECO:0000256" key="1">
    <source>
        <dbReference type="ARBA" id="ARBA00022741"/>
    </source>
</evidence>
<dbReference type="InterPro" id="IPR025662">
    <property type="entry name" value="Sigma_54_int_dom_ATP-bd_1"/>
</dbReference>
<evidence type="ECO:0000259" key="4">
    <source>
        <dbReference type="PROSITE" id="PS50112"/>
    </source>
</evidence>
<name>A0A0P6WLC8_9BACI</name>
<keyword evidence="2" id="KW-0067">ATP-binding</keyword>
<feature type="domain" description="Sigma-54 factor interaction" evidence="3">
    <location>
        <begin position="337"/>
        <end position="563"/>
    </location>
</feature>
<organism evidence="5 6">
    <name type="scientific">Rossellomorea vietnamensis</name>
    <dbReference type="NCBI Taxonomy" id="218284"/>
    <lineage>
        <taxon>Bacteria</taxon>
        <taxon>Bacillati</taxon>
        <taxon>Bacillota</taxon>
        <taxon>Bacilli</taxon>
        <taxon>Bacillales</taxon>
        <taxon>Bacillaceae</taxon>
        <taxon>Rossellomorea</taxon>
    </lineage>
</organism>
<dbReference type="Proteomes" id="UP000050398">
    <property type="component" value="Unassembled WGS sequence"/>
</dbReference>
<sequence>MKRELILLAGTKQTERALKEQLQSVFGELIQITSYACDEGIPTYFTNALIVYSSSLISDEVQEYIDFDSCTIMKARRTVNYEYIDRIFELPPGKKILYVNDFIETAQEAVATLKRLGIDHVDYIPYSPSGEGDTRQVDTAVSPGEMASIPSSIPKKIDIGVRLIDLNTIMKIVHHFQLSERLTYDITDRYTRKIIELSQKLGAINRRAKTLNKFLNKVVDGVNDGILAFQEDGEITVFNEVLERMIGISATHAKGKKLSRVFKNIELNHFLTSEQDEDLEYFTLRQQNVMVYRFRLEAEGVIVATFKDMEETIEMEKVRKRELQRRGYIAKYTFDSILGNSRLINETKLIAEKLAKSELPVLIYGETGTGKELFSSAIHNDSSRKNSPYLAVNCSALPEDLLESELFGYEEGAFTGAKKGGKKGLFEQADGGTLFLDEIGDISLKLQARLLRVLQEMEIRRIGGNKNIPVDVRIIAATNKDLQTLIIEGTFREDLYHRLKVLSLQLPSLRERSEDIPLLIEHFLLMEHSKITTIDRSVLESMKKAPWRGNIRELKNTLLYMMTVAGHNRLTLQELPRNDHNFTDKEQTNGTYSQVEVTMSKSQEYINILTALADFFKNGKRASRDKIHSTLQQGPTPLSVQQIRTRLNELQALGYVCIQRGRIGTEITPAGVNWLNEQRENVLTNG</sequence>